<dbReference type="CDD" id="cd08896">
    <property type="entry name" value="SRPBCC_CalC_Aha1-like_3"/>
    <property type="match status" value="1"/>
</dbReference>
<feature type="domain" description="Activator of Hsp90 ATPase homologue 1/2-like C-terminal" evidence="2">
    <location>
        <begin position="24"/>
        <end position="163"/>
    </location>
</feature>
<protein>
    <submittedName>
        <fullName evidence="3">SRPBCC family protein</fullName>
    </submittedName>
</protein>
<dbReference type="Pfam" id="PF08327">
    <property type="entry name" value="AHSA1"/>
    <property type="match status" value="1"/>
</dbReference>
<proteinExistence type="inferred from homology"/>
<dbReference type="InterPro" id="IPR023393">
    <property type="entry name" value="START-like_dom_sf"/>
</dbReference>
<dbReference type="EMBL" id="JBFOCI010000004">
    <property type="protein sequence ID" value="MEW9807366.1"/>
    <property type="molecule type" value="Genomic_DNA"/>
</dbReference>
<accession>A0ABV3R235</accession>
<dbReference type="SUPFAM" id="SSF55961">
    <property type="entry name" value="Bet v1-like"/>
    <property type="match status" value="1"/>
</dbReference>
<dbReference type="Gene3D" id="3.30.530.20">
    <property type="match status" value="1"/>
</dbReference>
<name>A0ABV3R235_9HYPH</name>
<gene>
    <name evidence="3" type="ORF">ABUE31_15335</name>
</gene>
<keyword evidence="4" id="KW-1185">Reference proteome</keyword>
<organism evidence="3 4">
    <name type="scientific">Mesorhizobium marinum</name>
    <dbReference type="NCBI Taxonomy" id="3228790"/>
    <lineage>
        <taxon>Bacteria</taxon>
        <taxon>Pseudomonadati</taxon>
        <taxon>Pseudomonadota</taxon>
        <taxon>Alphaproteobacteria</taxon>
        <taxon>Hyphomicrobiales</taxon>
        <taxon>Phyllobacteriaceae</taxon>
        <taxon>Mesorhizobium</taxon>
    </lineage>
</organism>
<evidence type="ECO:0000313" key="4">
    <source>
        <dbReference type="Proteomes" id="UP001556196"/>
    </source>
</evidence>
<evidence type="ECO:0000259" key="2">
    <source>
        <dbReference type="Pfam" id="PF08327"/>
    </source>
</evidence>
<sequence>MNVHVDVDAEFPVERELVLERVLDAPREQVYRAWTEPKLLKQWFAPKPWTTPGAALDVRPGGSCLIVMRDPDGNDHPSRGVYLEVVENEKLVFTDAFSSAWEPAEKPFMTAIVTFEDIGSGAERKTRYVARARHASVEDREAHEQMGFHQGWSQCAEQLAELLAKL</sequence>
<dbReference type="Proteomes" id="UP001556196">
    <property type="component" value="Unassembled WGS sequence"/>
</dbReference>
<reference evidence="3 4" key="1">
    <citation type="submission" date="2024-06" db="EMBL/GenBank/DDBJ databases">
        <authorList>
            <person name="Tuo L."/>
        </authorList>
    </citation>
    <scope>NUCLEOTIDE SEQUENCE [LARGE SCALE GENOMIC DNA]</scope>
    <source>
        <strain evidence="3 4">ZMM04-5</strain>
    </source>
</reference>
<comment type="caution">
    <text evidence="3">The sequence shown here is derived from an EMBL/GenBank/DDBJ whole genome shotgun (WGS) entry which is preliminary data.</text>
</comment>
<dbReference type="RefSeq" id="WP_367724638.1">
    <property type="nucleotide sequence ID" value="NZ_JBFOCI010000004.1"/>
</dbReference>
<evidence type="ECO:0000256" key="1">
    <source>
        <dbReference type="ARBA" id="ARBA00006817"/>
    </source>
</evidence>
<dbReference type="InterPro" id="IPR013538">
    <property type="entry name" value="ASHA1/2-like_C"/>
</dbReference>
<evidence type="ECO:0000313" key="3">
    <source>
        <dbReference type="EMBL" id="MEW9807366.1"/>
    </source>
</evidence>
<comment type="similarity">
    <text evidence="1">Belongs to the AHA1 family.</text>
</comment>